<feature type="transmembrane region" description="Helical" evidence="6">
    <location>
        <begin position="156"/>
        <end position="178"/>
    </location>
</feature>
<feature type="transmembrane region" description="Helical" evidence="6">
    <location>
        <begin position="358"/>
        <end position="376"/>
    </location>
</feature>
<evidence type="ECO:0000256" key="6">
    <source>
        <dbReference type="SAM" id="Phobius"/>
    </source>
</evidence>
<dbReference type="PANTHER" id="PTHR43124">
    <property type="entry name" value="PURINE EFFLUX PUMP PBUE"/>
    <property type="match status" value="1"/>
</dbReference>
<sequence length="386" mass="40743">MPIAIIALTLAGFAIGTSEFIIMGLMPEVASSLKVDLPRAGLLVTVYALGVVIGGPILSLATASISRKKTLIGLLMLFVIGNLCCACASGYSTLMVARVLTSLCHGTFFGLASIVATDLVKEEKRTQAIALVFMGVSLANILGVPVGTAIGQALGWRSAFVAVAIIGVLALFGLWRFLPRNLKQQPVSVRNEVQALRHPKVISGLALSVLCNASLFCLFTYVAPILGQVSGASPTQITYILFVLGLGLTIGTYCGGKLGDRQMLPWLTRLSLGLIMVLLLSYFALPHLNITVALLFLWSIIGFAFGPMLQMLVVKHAAEAPLLASAFNQSAFNLGNAIGAWISGTLLAFGTALRELPLAGAMLALIALLLALSLSWRQKHASEPSR</sequence>
<dbReference type="Proteomes" id="UP000679575">
    <property type="component" value="Chromosome"/>
</dbReference>
<feature type="transmembrane region" description="Helical" evidence="6">
    <location>
        <begin position="236"/>
        <end position="254"/>
    </location>
</feature>
<evidence type="ECO:0000259" key="7">
    <source>
        <dbReference type="PROSITE" id="PS50850"/>
    </source>
</evidence>
<evidence type="ECO:0000313" key="8">
    <source>
        <dbReference type="EMBL" id="QUN07232.1"/>
    </source>
</evidence>
<protein>
    <submittedName>
        <fullName evidence="8">MFS transporter</fullName>
    </submittedName>
</protein>
<feature type="transmembrane region" description="Helical" evidence="6">
    <location>
        <begin position="199"/>
        <end position="224"/>
    </location>
</feature>
<evidence type="ECO:0000256" key="4">
    <source>
        <dbReference type="ARBA" id="ARBA00022989"/>
    </source>
</evidence>
<comment type="subcellular location">
    <subcellularLocation>
        <location evidence="1">Cell membrane</location>
        <topology evidence="1">Multi-pass membrane protein</topology>
    </subcellularLocation>
</comment>
<feature type="transmembrane region" description="Helical" evidence="6">
    <location>
        <begin position="334"/>
        <end position="352"/>
    </location>
</feature>
<dbReference type="PROSITE" id="PS50850">
    <property type="entry name" value="MFS"/>
    <property type="match status" value="1"/>
</dbReference>
<keyword evidence="4 6" id="KW-1133">Transmembrane helix</keyword>
<reference evidence="8 9" key="1">
    <citation type="submission" date="2021-04" db="EMBL/GenBank/DDBJ databases">
        <title>Novel species identification of genus Shewanella.</title>
        <authorList>
            <person name="Liu G."/>
        </authorList>
    </citation>
    <scope>NUCLEOTIDE SEQUENCE [LARGE SCALE GENOMIC DNA]</scope>
    <source>
        <strain evidence="8 9">FJAT-54481</strain>
    </source>
</reference>
<evidence type="ECO:0000256" key="3">
    <source>
        <dbReference type="ARBA" id="ARBA00022692"/>
    </source>
</evidence>
<keyword evidence="3 6" id="KW-0812">Transmembrane</keyword>
<accession>A0ABX7YWN3</accession>
<dbReference type="InterPro" id="IPR020846">
    <property type="entry name" value="MFS_dom"/>
</dbReference>
<organism evidence="8 9">
    <name type="scientific">Shewanella yunxiaonensis</name>
    <dbReference type="NCBI Taxonomy" id="2829809"/>
    <lineage>
        <taxon>Bacteria</taxon>
        <taxon>Pseudomonadati</taxon>
        <taxon>Pseudomonadota</taxon>
        <taxon>Gammaproteobacteria</taxon>
        <taxon>Alteromonadales</taxon>
        <taxon>Shewanellaceae</taxon>
        <taxon>Shewanella</taxon>
    </lineage>
</organism>
<name>A0ABX7YWN3_9GAMM</name>
<gene>
    <name evidence="8" type="ORF">KDN34_07355</name>
</gene>
<keyword evidence="9" id="KW-1185">Reference proteome</keyword>
<dbReference type="InterPro" id="IPR036259">
    <property type="entry name" value="MFS_trans_sf"/>
</dbReference>
<dbReference type="CDD" id="cd17324">
    <property type="entry name" value="MFS_NepI_like"/>
    <property type="match status" value="1"/>
</dbReference>
<keyword evidence="5 6" id="KW-0472">Membrane</keyword>
<evidence type="ECO:0000256" key="1">
    <source>
        <dbReference type="ARBA" id="ARBA00004651"/>
    </source>
</evidence>
<feature type="transmembrane region" description="Helical" evidence="6">
    <location>
        <begin position="70"/>
        <end position="91"/>
    </location>
</feature>
<dbReference type="Gene3D" id="1.20.1250.20">
    <property type="entry name" value="MFS general substrate transporter like domains"/>
    <property type="match status" value="2"/>
</dbReference>
<dbReference type="InterPro" id="IPR050189">
    <property type="entry name" value="MFS_Efflux_Transporters"/>
</dbReference>
<feature type="transmembrane region" description="Helical" evidence="6">
    <location>
        <begin position="290"/>
        <end position="313"/>
    </location>
</feature>
<feature type="transmembrane region" description="Helical" evidence="6">
    <location>
        <begin position="97"/>
        <end position="116"/>
    </location>
</feature>
<dbReference type="SUPFAM" id="SSF103473">
    <property type="entry name" value="MFS general substrate transporter"/>
    <property type="match status" value="1"/>
</dbReference>
<proteinExistence type="predicted"/>
<dbReference type="RefSeq" id="WP_212596234.1">
    <property type="nucleotide sequence ID" value="NZ_CP073587.1"/>
</dbReference>
<dbReference type="Pfam" id="PF07690">
    <property type="entry name" value="MFS_1"/>
    <property type="match status" value="1"/>
</dbReference>
<evidence type="ECO:0000313" key="9">
    <source>
        <dbReference type="Proteomes" id="UP000679575"/>
    </source>
</evidence>
<feature type="transmembrane region" description="Helical" evidence="6">
    <location>
        <begin position="42"/>
        <end position="63"/>
    </location>
</feature>
<dbReference type="PANTHER" id="PTHR43124:SF8">
    <property type="entry name" value="INNER MEMBRANE TRANSPORT PROTEIN YDHP"/>
    <property type="match status" value="1"/>
</dbReference>
<keyword evidence="2" id="KW-1003">Cell membrane</keyword>
<feature type="transmembrane region" description="Helical" evidence="6">
    <location>
        <begin position="266"/>
        <end position="284"/>
    </location>
</feature>
<feature type="transmembrane region" description="Helical" evidence="6">
    <location>
        <begin position="128"/>
        <end position="150"/>
    </location>
</feature>
<dbReference type="EMBL" id="CP073587">
    <property type="protein sequence ID" value="QUN07232.1"/>
    <property type="molecule type" value="Genomic_DNA"/>
</dbReference>
<feature type="domain" description="Major facilitator superfamily (MFS) profile" evidence="7">
    <location>
        <begin position="4"/>
        <end position="379"/>
    </location>
</feature>
<evidence type="ECO:0000256" key="5">
    <source>
        <dbReference type="ARBA" id="ARBA00023136"/>
    </source>
</evidence>
<dbReference type="InterPro" id="IPR011701">
    <property type="entry name" value="MFS"/>
</dbReference>
<evidence type="ECO:0000256" key="2">
    <source>
        <dbReference type="ARBA" id="ARBA00022475"/>
    </source>
</evidence>